<dbReference type="InterPro" id="IPR042221">
    <property type="entry name" value="Leu/Phe-tRNA_Trfase_N"/>
</dbReference>
<dbReference type="PANTHER" id="PTHR30098:SF2">
    <property type="entry name" value="LEUCYL_PHENYLALANYL-TRNA--PROTEIN TRANSFERASE"/>
    <property type="match status" value="1"/>
</dbReference>
<dbReference type="Pfam" id="PF03588">
    <property type="entry name" value="Leu_Phe_trans"/>
    <property type="match status" value="1"/>
</dbReference>
<dbReference type="HAMAP" id="MF_00688">
    <property type="entry name" value="Leu_Phe_trans"/>
    <property type="match status" value="1"/>
</dbReference>
<feature type="region of interest" description="Disordered" evidence="16">
    <location>
        <begin position="1"/>
        <end position="24"/>
    </location>
</feature>
<dbReference type="GO" id="GO:0005737">
    <property type="term" value="C:cytoplasm"/>
    <property type="evidence" value="ECO:0007669"/>
    <property type="project" value="UniProtKB-SubCell"/>
</dbReference>
<dbReference type="InterPro" id="IPR016181">
    <property type="entry name" value="Acyl_CoA_acyltransferase"/>
</dbReference>
<dbReference type="Gene3D" id="3.30.70.3550">
    <property type="entry name" value="Leucyl/phenylalanyl-tRNA-protein transferase, N-terminal domain"/>
    <property type="match status" value="1"/>
</dbReference>
<evidence type="ECO:0000256" key="9">
    <source>
        <dbReference type="ARBA" id="ARBA00061535"/>
    </source>
</evidence>
<dbReference type="RefSeq" id="WP_132544908.1">
    <property type="nucleotide sequence ID" value="NZ_SLWY01000021.1"/>
</dbReference>
<evidence type="ECO:0000256" key="16">
    <source>
        <dbReference type="SAM" id="MobiDB-lite"/>
    </source>
</evidence>
<accession>A0A4R2L4Y5</accession>
<keyword evidence="18" id="KW-1185">Reference proteome</keyword>
<dbReference type="PANTHER" id="PTHR30098">
    <property type="entry name" value="LEUCYL/PHENYLALANYL-TRNA--PROTEIN TRANSFERASE"/>
    <property type="match status" value="1"/>
</dbReference>
<dbReference type="EC" id="2.3.2.6" evidence="10 15"/>
<dbReference type="InterPro" id="IPR042203">
    <property type="entry name" value="Leu/Phe-tRNA_Trfase_C"/>
</dbReference>
<evidence type="ECO:0000256" key="13">
    <source>
        <dbReference type="ARBA" id="ARBA00077165"/>
    </source>
</evidence>
<proteinExistence type="inferred from homology"/>
<organism evidence="17 18">
    <name type="scientific">Plasticicumulans lactativorans</name>
    <dbReference type="NCBI Taxonomy" id="1133106"/>
    <lineage>
        <taxon>Bacteria</taxon>
        <taxon>Pseudomonadati</taxon>
        <taxon>Pseudomonadota</taxon>
        <taxon>Gammaproteobacteria</taxon>
        <taxon>Candidatus Competibacteraceae</taxon>
        <taxon>Plasticicumulans</taxon>
    </lineage>
</organism>
<dbReference type="Proteomes" id="UP000295765">
    <property type="component" value="Unassembled WGS sequence"/>
</dbReference>
<name>A0A4R2L4Y5_9GAMM</name>
<evidence type="ECO:0000256" key="2">
    <source>
        <dbReference type="ARBA" id="ARBA00022490"/>
    </source>
</evidence>
<keyword evidence="2 15" id="KW-0963">Cytoplasm</keyword>
<evidence type="ECO:0000256" key="1">
    <source>
        <dbReference type="ARBA" id="ARBA00004496"/>
    </source>
</evidence>
<dbReference type="OrthoDB" id="9790282at2"/>
<dbReference type="FunFam" id="3.30.70.3550:FF:000001">
    <property type="entry name" value="Leucyl/phenylalanyl-tRNA--protein transferase"/>
    <property type="match status" value="1"/>
</dbReference>
<comment type="catalytic activity">
    <reaction evidence="6 15">
        <text>N-terminal L-arginyl-[protein] + L-leucyl-tRNA(Leu) = N-terminal L-leucyl-L-arginyl-[protein] + tRNA(Leu) + H(+)</text>
        <dbReference type="Rhea" id="RHEA:50416"/>
        <dbReference type="Rhea" id="RHEA-COMP:9613"/>
        <dbReference type="Rhea" id="RHEA-COMP:9622"/>
        <dbReference type="Rhea" id="RHEA-COMP:12672"/>
        <dbReference type="Rhea" id="RHEA-COMP:12673"/>
        <dbReference type="ChEBI" id="CHEBI:15378"/>
        <dbReference type="ChEBI" id="CHEBI:64719"/>
        <dbReference type="ChEBI" id="CHEBI:78442"/>
        <dbReference type="ChEBI" id="CHEBI:78494"/>
        <dbReference type="ChEBI" id="CHEBI:133044"/>
        <dbReference type="EC" id="2.3.2.6"/>
    </reaction>
</comment>
<sequence>MKPLTWLDARNPDQPFPSPENALGEPNGLLAVGGNLEPRRLLNAYRQGIFPWFGRDQPILWWSPDPRTVFFPDLIKVSRSLGKRLRSGCYRVRFDTAFTEVIEACAAPRPDAPDSWITPAMRLAYRRLHALGYAHSIESWEGDELVGGLYGVALGGAFFGESMFSRRSDASKVALVQLGHFLHARGFGFIDCQLETSHLLSLGAVTLRRSQFLALLRQHVDRPCAPGSWRGFEPPEDRPLGRST</sequence>
<evidence type="ECO:0000256" key="4">
    <source>
        <dbReference type="ARBA" id="ARBA00023315"/>
    </source>
</evidence>
<gene>
    <name evidence="15" type="primary">aat</name>
    <name evidence="17" type="ORF">EV699_12129</name>
</gene>
<comment type="caution">
    <text evidence="17">The sequence shown here is derived from an EMBL/GenBank/DDBJ whole genome shotgun (WGS) entry which is preliminary data.</text>
</comment>
<dbReference type="NCBIfam" id="TIGR00667">
    <property type="entry name" value="aat"/>
    <property type="match status" value="1"/>
</dbReference>
<dbReference type="AlphaFoldDB" id="A0A4R2L4Y5"/>
<evidence type="ECO:0000313" key="17">
    <source>
        <dbReference type="EMBL" id="TCO78916.1"/>
    </source>
</evidence>
<evidence type="ECO:0000256" key="14">
    <source>
        <dbReference type="ARBA" id="ARBA00083640"/>
    </source>
</evidence>
<evidence type="ECO:0000256" key="8">
    <source>
        <dbReference type="ARBA" id="ARBA00054043"/>
    </source>
</evidence>
<evidence type="ECO:0000256" key="3">
    <source>
        <dbReference type="ARBA" id="ARBA00022679"/>
    </source>
</evidence>
<evidence type="ECO:0000313" key="18">
    <source>
        <dbReference type="Proteomes" id="UP000295765"/>
    </source>
</evidence>
<comment type="similarity">
    <text evidence="9 15">Belongs to the L/F-transferase family.</text>
</comment>
<evidence type="ECO:0000256" key="5">
    <source>
        <dbReference type="ARBA" id="ARBA00050607"/>
    </source>
</evidence>
<dbReference type="SUPFAM" id="SSF55729">
    <property type="entry name" value="Acyl-CoA N-acyltransferases (Nat)"/>
    <property type="match status" value="1"/>
</dbReference>
<evidence type="ECO:0000256" key="7">
    <source>
        <dbReference type="ARBA" id="ARBA00051538"/>
    </source>
</evidence>
<evidence type="ECO:0000256" key="15">
    <source>
        <dbReference type="HAMAP-Rule" id="MF_00688"/>
    </source>
</evidence>
<comment type="subcellular location">
    <subcellularLocation>
        <location evidence="1 15">Cytoplasm</location>
    </subcellularLocation>
</comment>
<evidence type="ECO:0000256" key="6">
    <source>
        <dbReference type="ARBA" id="ARBA00050652"/>
    </source>
</evidence>
<dbReference type="InterPro" id="IPR004616">
    <property type="entry name" value="Leu/Phe-tRNA_Trfase"/>
</dbReference>
<evidence type="ECO:0000256" key="10">
    <source>
        <dbReference type="ARBA" id="ARBA00066767"/>
    </source>
</evidence>
<comment type="catalytic activity">
    <reaction evidence="5 15">
        <text>L-phenylalanyl-tRNA(Phe) + an N-terminal L-alpha-aminoacyl-[protein] = an N-terminal L-phenylalanyl-L-alpha-aminoacyl-[protein] + tRNA(Phe)</text>
        <dbReference type="Rhea" id="RHEA:43632"/>
        <dbReference type="Rhea" id="RHEA-COMP:9668"/>
        <dbReference type="Rhea" id="RHEA-COMP:9699"/>
        <dbReference type="Rhea" id="RHEA-COMP:10636"/>
        <dbReference type="Rhea" id="RHEA-COMP:10637"/>
        <dbReference type="ChEBI" id="CHEBI:78442"/>
        <dbReference type="ChEBI" id="CHEBI:78531"/>
        <dbReference type="ChEBI" id="CHEBI:78597"/>
        <dbReference type="ChEBI" id="CHEBI:83561"/>
        <dbReference type="EC" id="2.3.2.6"/>
    </reaction>
</comment>
<evidence type="ECO:0000256" key="12">
    <source>
        <dbReference type="ARBA" id="ARBA00077136"/>
    </source>
</evidence>
<dbReference type="GO" id="GO:0008914">
    <property type="term" value="F:leucyl-tRNA--protein transferase activity"/>
    <property type="evidence" value="ECO:0007669"/>
    <property type="project" value="UniProtKB-UniRule"/>
</dbReference>
<evidence type="ECO:0000256" key="11">
    <source>
        <dbReference type="ARBA" id="ARBA00074372"/>
    </source>
</evidence>
<comment type="function">
    <text evidence="8 15">Functions in the N-end rule pathway of protein degradation where it conjugates Leu, Phe and, less efficiently, Met from aminoacyl-tRNAs to the N-termini of proteins containing an N-terminal arginine or lysine.</text>
</comment>
<reference evidence="17 18" key="1">
    <citation type="submission" date="2019-03" db="EMBL/GenBank/DDBJ databases">
        <title>Genomic Encyclopedia of Type Strains, Phase IV (KMG-IV): sequencing the most valuable type-strain genomes for metagenomic binning, comparative biology and taxonomic classification.</title>
        <authorList>
            <person name="Goeker M."/>
        </authorList>
    </citation>
    <scope>NUCLEOTIDE SEQUENCE [LARGE SCALE GENOMIC DNA]</scope>
    <source>
        <strain evidence="17 18">DSM 25287</strain>
    </source>
</reference>
<keyword evidence="3 15" id="KW-0808">Transferase</keyword>
<dbReference type="EMBL" id="SLWY01000021">
    <property type="protein sequence ID" value="TCO78916.1"/>
    <property type="molecule type" value="Genomic_DNA"/>
</dbReference>
<comment type="catalytic activity">
    <reaction evidence="7 15">
        <text>N-terminal L-lysyl-[protein] + L-leucyl-tRNA(Leu) = N-terminal L-leucyl-L-lysyl-[protein] + tRNA(Leu) + H(+)</text>
        <dbReference type="Rhea" id="RHEA:12340"/>
        <dbReference type="Rhea" id="RHEA-COMP:9613"/>
        <dbReference type="Rhea" id="RHEA-COMP:9622"/>
        <dbReference type="Rhea" id="RHEA-COMP:12670"/>
        <dbReference type="Rhea" id="RHEA-COMP:12671"/>
        <dbReference type="ChEBI" id="CHEBI:15378"/>
        <dbReference type="ChEBI" id="CHEBI:65249"/>
        <dbReference type="ChEBI" id="CHEBI:78442"/>
        <dbReference type="ChEBI" id="CHEBI:78494"/>
        <dbReference type="ChEBI" id="CHEBI:133043"/>
        <dbReference type="EC" id="2.3.2.6"/>
    </reaction>
</comment>
<dbReference type="GO" id="GO:0030163">
    <property type="term" value="P:protein catabolic process"/>
    <property type="evidence" value="ECO:0007669"/>
    <property type="project" value="UniProtKB-UniRule"/>
</dbReference>
<protein>
    <recommendedName>
        <fullName evidence="11 15">Leucyl/phenylalanyl-tRNA--protein transferase</fullName>
        <ecNumber evidence="10 15">2.3.2.6</ecNumber>
    </recommendedName>
    <alternativeName>
        <fullName evidence="12 15">L/F-transferase</fullName>
    </alternativeName>
    <alternativeName>
        <fullName evidence="13 15">Leucyltransferase</fullName>
    </alternativeName>
    <alternativeName>
        <fullName evidence="14 15">Phenyalanyltransferase</fullName>
    </alternativeName>
</protein>
<keyword evidence="4 15" id="KW-0012">Acyltransferase</keyword>
<dbReference type="Gene3D" id="3.40.630.70">
    <property type="entry name" value="Leucyl/phenylalanyl-tRNA-protein transferase, C-terminal domain"/>
    <property type="match status" value="1"/>
</dbReference>
<dbReference type="FunFam" id="3.40.630.70:FF:000001">
    <property type="entry name" value="Leucyl/phenylalanyl-tRNA--protein transferase"/>
    <property type="match status" value="1"/>
</dbReference>